<evidence type="ECO:0000256" key="3">
    <source>
        <dbReference type="ARBA" id="ARBA00022475"/>
    </source>
</evidence>
<evidence type="ECO:0000256" key="9">
    <source>
        <dbReference type="ARBA" id="ARBA00023136"/>
    </source>
</evidence>
<dbReference type="CDD" id="cd15136">
    <property type="entry name" value="7tmA_Glyco_hormone_R"/>
    <property type="match status" value="1"/>
</dbReference>
<dbReference type="InterPro" id="IPR032675">
    <property type="entry name" value="LRR_dom_sf"/>
</dbReference>
<accession>A0A9N9MK97</accession>
<protein>
    <recommendedName>
        <fullName evidence="14">G-protein coupled receptors family 1 profile domain-containing protein</fullName>
    </recommendedName>
</protein>
<evidence type="ECO:0000256" key="5">
    <source>
        <dbReference type="ARBA" id="ARBA00022692"/>
    </source>
</evidence>
<evidence type="ECO:0000256" key="1">
    <source>
        <dbReference type="ARBA" id="ARBA00004651"/>
    </source>
</evidence>
<feature type="transmembrane region" description="Helical" evidence="12">
    <location>
        <begin position="475"/>
        <end position="497"/>
    </location>
</feature>
<keyword evidence="5 12" id="KW-0812">Transmembrane</keyword>
<reference evidence="15" key="1">
    <citation type="submission" date="2022-01" db="EMBL/GenBank/DDBJ databases">
        <authorList>
            <person name="King R."/>
        </authorList>
    </citation>
    <scope>NUCLEOTIDE SEQUENCE</scope>
</reference>
<dbReference type="Gene3D" id="1.20.1070.10">
    <property type="entry name" value="Rhodopsin 7-helix transmembrane proteins"/>
    <property type="match status" value="1"/>
</dbReference>
<evidence type="ECO:0000256" key="6">
    <source>
        <dbReference type="ARBA" id="ARBA00022737"/>
    </source>
</evidence>
<dbReference type="Pfam" id="PF13855">
    <property type="entry name" value="LRR_8"/>
    <property type="match status" value="1"/>
</dbReference>
<evidence type="ECO:0000256" key="7">
    <source>
        <dbReference type="ARBA" id="ARBA00022989"/>
    </source>
</evidence>
<keyword evidence="7 12" id="KW-1133">Transmembrane helix</keyword>
<gene>
    <name evidence="15" type="ORF">CEUTPL_LOCUS4654</name>
</gene>
<evidence type="ECO:0000256" key="2">
    <source>
        <dbReference type="ARBA" id="ARBA00010663"/>
    </source>
</evidence>
<dbReference type="AlphaFoldDB" id="A0A9N9MK97"/>
<dbReference type="Pfam" id="PF00001">
    <property type="entry name" value="7tm_1"/>
    <property type="match status" value="1"/>
</dbReference>
<dbReference type="PRINTS" id="PR00373">
    <property type="entry name" value="GLYCHORMONER"/>
</dbReference>
<dbReference type="GO" id="GO:0005886">
    <property type="term" value="C:plasma membrane"/>
    <property type="evidence" value="ECO:0007669"/>
    <property type="project" value="UniProtKB-SubCell"/>
</dbReference>
<keyword evidence="16" id="KW-1185">Reference proteome</keyword>
<keyword evidence="3" id="KW-1003">Cell membrane</keyword>
<name>A0A9N9MK97_9CUCU</name>
<dbReference type="GO" id="GO:0008528">
    <property type="term" value="F:G protein-coupled peptide receptor activity"/>
    <property type="evidence" value="ECO:0007669"/>
    <property type="project" value="TreeGrafter"/>
</dbReference>
<dbReference type="Gene3D" id="3.80.10.10">
    <property type="entry name" value="Ribonuclease Inhibitor"/>
    <property type="match status" value="1"/>
</dbReference>
<dbReference type="SUPFAM" id="SSF52058">
    <property type="entry name" value="L domain-like"/>
    <property type="match status" value="1"/>
</dbReference>
<proteinExistence type="inferred from homology"/>
<feature type="transmembrane region" description="Helical" evidence="12">
    <location>
        <begin position="608"/>
        <end position="633"/>
    </location>
</feature>
<dbReference type="InterPro" id="IPR001611">
    <property type="entry name" value="Leu-rich_rpt"/>
</dbReference>
<keyword evidence="6" id="KW-0677">Repeat</keyword>
<dbReference type="InterPro" id="IPR026906">
    <property type="entry name" value="LRR_5"/>
</dbReference>
<dbReference type="GO" id="GO:0016500">
    <property type="term" value="F:protein-hormone receptor activity"/>
    <property type="evidence" value="ECO:0007669"/>
    <property type="project" value="InterPro"/>
</dbReference>
<dbReference type="PRINTS" id="PR00237">
    <property type="entry name" value="GPCRRHODOPSN"/>
</dbReference>
<evidence type="ECO:0000256" key="8">
    <source>
        <dbReference type="ARBA" id="ARBA00023040"/>
    </source>
</evidence>
<dbReference type="PANTHER" id="PTHR24372">
    <property type="entry name" value="GLYCOPROTEIN HORMONE RECEPTOR"/>
    <property type="match status" value="1"/>
</dbReference>
<dbReference type="PROSITE" id="PS00237">
    <property type="entry name" value="G_PROTEIN_RECEP_F1_1"/>
    <property type="match status" value="1"/>
</dbReference>
<feature type="transmembrane region" description="Helical" evidence="12">
    <location>
        <begin position="565"/>
        <end position="588"/>
    </location>
</feature>
<keyword evidence="4" id="KW-0433">Leucine-rich repeat</keyword>
<dbReference type="InterPro" id="IPR017452">
    <property type="entry name" value="GPCR_Rhodpsn_7TM"/>
</dbReference>
<dbReference type="InterPro" id="IPR000276">
    <property type="entry name" value="GPCR_Rhodpsn"/>
</dbReference>
<feature type="transmembrane region" description="Helical" evidence="12">
    <location>
        <begin position="448"/>
        <end position="468"/>
    </location>
</feature>
<feature type="domain" description="G-protein coupled receptors family 1 profile" evidence="14">
    <location>
        <begin position="458"/>
        <end position="706"/>
    </location>
</feature>
<evidence type="ECO:0000256" key="13">
    <source>
        <dbReference type="SAM" id="SignalP"/>
    </source>
</evidence>
<dbReference type="GO" id="GO:0007189">
    <property type="term" value="P:adenylate cyclase-activating G protein-coupled receptor signaling pathway"/>
    <property type="evidence" value="ECO:0007669"/>
    <property type="project" value="TreeGrafter"/>
</dbReference>
<feature type="transmembrane region" description="Helical" evidence="12">
    <location>
        <begin position="517"/>
        <end position="544"/>
    </location>
</feature>
<keyword evidence="13" id="KW-0732">Signal</keyword>
<comment type="subcellular location">
    <subcellularLocation>
        <location evidence="1">Cell membrane</location>
        <topology evidence="1">Multi-pass membrane protein</topology>
    </subcellularLocation>
</comment>
<dbReference type="SUPFAM" id="SSF81321">
    <property type="entry name" value="Family A G protein-coupled receptor-like"/>
    <property type="match status" value="1"/>
</dbReference>
<keyword evidence="10" id="KW-0675">Receptor</keyword>
<evidence type="ECO:0000313" key="16">
    <source>
        <dbReference type="Proteomes" id="UP001152799"/>
    </source>
</evidence>
<evidence type="ECO:0000256" key="10">
    <source>
        <dbReference type="ARBA" id="ARBA00023170"/>
    </source>
</evidence>
<feature type="chain" id="PRO_5040468574" description="G-protein coupled receptors family 1 profile domain-containing protein" evidence="13">
    <location>
        <begin position="21"/>
        <end position="779"/>
    </location>
</feature>
<sequence>MLYRMFLATLFLSMMETTTAQSLLIERYNSIAVSPATYNCSVYSHEEDFEVHCRGDGLAEIPNYLNSTLNKLIISNTKNISVIGMKSFEPYRTRLQDVILSDLPNLRVIEEGTFADISTLRTIYIYNAPQIKFIYGLLKGVTSKQFRSLRIVNTGLHEVPELFFLPPENTLFLLDLDHNKIAKLHSNSIKVSAQQVTLNFNDITAIEDYAFNGSQIGKLHITANPKLTELGELAFKGLLNLRELDLSQTSITTLPYEGLETIEVLKIRDTATLHTIPSLYDLQSLKMAKLTHHFHCCAFKYPKQHAPTKHALYEDQMRQICVQNQKSVQTNDFKKRKRSLGYTDYMSQIPPQLHRLTNLTFNVPDTNQTTKRPLKGHFIENQKPREYEDIYEDMGTFHSSPTKINDTPIEVFCGNISFKLQNVQCVPAPNALNPCEDIMGFTWLRNSVWFVVILAVVGNTAVVIVIWFSKTEVNVSRFLICNLAFADLCMGLYLLLIASMDYHSVGTYFNSAFAWQYGIGCQIAGFLTVFSGHLSIFTLTVVTIERWFAIKYAIDLTKRIRLRTAVEIMIGGWIYSILMAALPLIGISNYRSTSICLPMEVKSIFDKAYLYSIFIINGFSLGLIVFCYAQIYFSLGYETRRASHKGEMTIAKKMALLIFVDFATYTPVAFFGLCALVGYPLINITKSKILLVFFYPLNACANPYLYALMTAQYRRDLYMIVSRCGFFKKRAQKYSLRDDMPMAQPTPLLQNSENNPSQCYNNNCRLKQNGSSGGNTSNV</sequence>
<dbReference type="InterPro" id="IPR002131">
    <property type="entry name" value="Gphrmn_rcpt_fam"/>
</dbReference>
<evidence type="ECO:0000313" key="15">
    <source>
        <dbReference type="EMBL" id="CAG9764006.1"/>
    </source>
</evidence>
<evidence type="ECO:0000256" key="12">
    <source>
        <dbReference type="SAM" id="Phobius"/>
    </source>
</evidence>
<organism evidence="15 16">
    <name type="scientific">Ceutorhynchus assimilis</name>
    <name type="common">cabbage seed weevil</name>
    <dbReference type="NCBI Taxonomy" id="467358"/>
    <lineage>
        <taxon>Eukaryota</taxon>
        <taxon>Metazoa</taxon>
        <taxon>Ecdysozoa</taxon>
        <taxon>Arthropoda</taxon>
        <taxon>Hexapoda</taxon>
        <taxon>Insecta</taxon>
        <taxon>Pterygota</taxon>
        <taxon>Neoptera</taxon>
        <taxon>Endopterygota</taxon>
        <taxon>Coleoptera</taxon>
        <taxon>Polyphaga</taxon>
        <taxon>Cucujiformia</taxon>
        <taxon>Curculionidae</taxon>
        <taxon>Ceutorhynchinae</taxon>
        <taxon>Ceutorhynchus</taxon>
    </lineage>
</organism>
<dbReference type="Proteomes" id="UP001152799">
    <property type="component" value="Chromosome 2"/>
</dbReference>
<feature type="transmembrane region" description="Helical" evidence="12">
    <location>
        <begin position="654"/>
        <end position="682"/>
    </location>
</feature>
<dbReference type="OrthoDB" id="5981530at2759"/>
<keyword evidence="11" id="KW-0807">Transducer</keyword>
<dbReference type="PANTHER" id="PTHR24372:SF74">
    <property type="entry name" value="LP13728P"/>
    <property type="match status" value="1"/>
</dbReference>
<dbReference type="FunFam" id="1.20.1070.10:FF:000181">
    <property type="entry name" value="Thyrotropin receptor"/>
    <property type="match status" value="1"/>
</dbReference>
<evidence type="ECO:0000259" key="14">
    <source>
        <dbReference type="PROSITE" id="PS50262"/>
    </source>
</evidence>
<dbReference type="Pfam" id="PF13306">
    <property type="entry name" value="LRR_5"/>
    <property type="match status" value="1"/>
</dbReference>
<feature type="transmembrane region" description="Helical" evidence="12">
    <location>
        <begin position="688"/>
        <end position="709"/>
    </location>
</feature>
<keyword evidence="8" id="KW-0297">G-protein coupled receptor</keyword>
<dbReference type="EMBL" id="OU892278">
    <property type="protein sequence ID" value="CAG9764006.1"/>
    <property type="molecule type" value="Genomic_DNA"/>
</dbReference>
<evidence type="ECO:0000256" key="11">
    <source>
        <dbReference type="ARBA" id="ARBA00023224"/>
    </source>
</evidence>
<dbReference type="GO" id="GO:0009755">
    <property type="term" value="P:hormone-mediated signaling pathway"/>
    <property type="evidence" value="ECO:0007669"/>
    <property type="project" value="TreeGrafter"/>
</dbReference>
<comment type="similarity">
    <text evidence="2">Belongs to the G-protein coupled receptor 1 family.</text>
</comment>
<evidence type="ECO:0000256" key="4">
    <source>
        <dbReference type="ARBA" id="ARBA00022614"/>
    </source>
</evidence>
<feature type="signal peptide" evidence="13">
    <location>
        <begin position="1"/>
        <end position="20"/>
    </location>
</feature>
<keyword evidence="9 12" id="KW-0472">Membrane</keyword>
<dbReference type="PROSITE" id="PS50262">
    <property type="entry name" value="G_PROTEIN_RECEP_F1_2"/>
    <property type="match status" value="1"/>
</dbReference>